<evidence type="ECO:0000259" key="2">
    <source>
        <dbReference type="Pfam" id="PF00144"/>
    </source>
</evidence>
<evidence type="ECO:0000313" key="3">
    <source>
        <dbReference type="EMBL" id="NJP66084.1"/>
    </source>
</evidence>
<keyword evidence="4" id="KW-1185">Reference proteome</keyword>
<feature type="compositionally biased region" description="Low complexity" evidence="1">
    <location>
        <begin position="292"/>
        <end position="311"/>
    </location>
</feature>
<comment type="caution">
    <text evidence="3">The sequence shown here is derived from an EMBL/GenBank/DDBJ whole genome shotgun (WGS) entry which is preliminary data.</text>
</comment>
<evidence type="ECO:0000313" key="4">
    <source>
        <dbReference type="Proteomes" id="UP000746503"/>
    </source>
</evidence>
<dbReference type="InterPro" id="IPR012338">
    <property type="entry name" value="Beta-lactam/transpept-like"/>
</dbReference>
<feature type="compositionally biased region" description="Low complexity" evidence="1">
    <location>
        <begin position="266"/>
        <end position="275"/>
    </location>
</feature>
<protein>
    <submittedName>
        <fullName evidence="3">Beta-lactamase family protein</fullName>
    </submittedName>
</protein>
<accession>A0ABX1AFW8</accession>
<feature type="domain" description="Beta-lactamase-related" evidence="2">
    <location>
        <begin position="16"/>
        <end position="432"/>
    </location>
</feature>
<gene>
    <name evidence="3" type="ORF">HCJ92_07205</name>
</gene>
<feature type="region of interest" description="Disordered" evidence="1">
    <location>
        <begin position="232"/>
        <end position="319"/>
    </location>
</feature>
<dbReference type="Gene3D" id="3.40.710.10">
    <property type="entry name" value="DD-peptidase/beta-lactamase superfamily"/>
    <property type="match status" value="2"/>
</dbReference>
<dbReference type="InterPro" id="IPR001466">
    <property type="entry name" value="Beta-lactam-related"/>
</dbReference>
<dbReference type="EMBL" id="JAAVJB010000035">
    <property type="protein sequence ID" value="NJP66084.1"/>
    <property type="molecule type" value="Genomic_DNA"/>
</dbReference>
<evidence type="ECO:0000256" key="1">
    <source>
        <dbReference type="SAM" id="MobiDB-lite"/>
    </source>
</evidence>
<sequence>MTATAHGCADVATLLEAAVTVADAPDVVVGWARHGERVIRSGGTAEPPPLPREKLRYEIGSASKTFNTLLLSTLVADGTLSWCTPAAALLAAGRRPDSRRPDASVLHLATHTAGLPRLPADFYPRAVPRWATNPYADYPAERVIDAFLRAPLRRRAPGSRWRYSNFGASVLGHALAAHAGLPWEHLLRERVLAPLALAGTALAPGGVGGAAPYRPAEPERGVDEHRGALASALAGDPDRGGAATGPMGSGGPGAAHRRDSGDRRAGSTGPARAPGGAPPTAPPEDPGRAARHGPAAPGSTRTGTPGTAGPGWDAVGHGRDGLTRVPPLLMGGFAPAGAVRATPHDLLAFLEAQLEPERTPLEGALRALRGPVLRRGFGHRHTHTASWFHRPGDRGPVLFHAGATSGQQALLAFRPATGTAMVALSTRRFRATDPFPRVVHALIDDLP</sequence>
<dbReference type="RefSeq" id="WP_167932607.1">
    <property type="nucleotide sequence ID" value="NZ_JAAVJB010000035.1"/>
</dbReference>
<name>A0ABX1AFW8_9ACTN</name>
<dbReference type="PANTHER" id="PTHR46825">
    <property type="entry name" value="D-ALANYL-D-ALANINE-CARBOXYPEPTIDASE/ENDOPEPTIDASE AMPH"/>
    <property type="match status" value="1"/>
</dbReference>
<organism evidence="3 4">
    <name type="scientific">Streptomyces spiramenti</name>
    <dbReference type="NCBI Taxonomy" id="2720606"/>
    <lineage>
        <taxon>Bacteria</taxon>
        <taxon>Bacillati</taxon>
        <taxon>Actinomycetota</taxon>
        <taxon>Actinomycetes</taxon>
        <taxon>Kitasatosporales</taxon>
        <taxon>Streptomycetaceae</taxon>
        <taxon>Streptomyces</taxon>
    </lineage>
</organism>
<proteinExistence type="predicted"/>
<reference evidence="3 4" key="1">
    <citation type="submission" date="2020-03" db="EMBL/GenBank/DDBJ databases">
        <title>Draft genome of Streptomyces sp. ventii, isolated from the Axial Seamount in the Pacific Ocean, and resequencing of the two type strains Streptomyces lonarensis strain NCL 716 and Streptomyces bohaiensis strain 11A07.</title>
        <authorList>
            <person name="Loughran R.M."/>
            <person name="Pfannmuller K.M."/>
            <person name="Wasson B.J."/>
            <person name="Deadmond M.C."/>
            <person name="Paddock B.E."/>
            <person name="Koyack M.J."/>
            <person name="Gallegos D.A."/>
            <person name="Mitchell E.A."/>
            <person name="Ushijima B."/>
            <person name="Saw J.H."/>
            <person name="Mcphail K.L."/>
            <person name="Videau P."/>
        </authorList>
    </citation>
    <scope>NUCLEOTIDE SEQUENCE [LARGE SCALE GENOMIC DNA]</scope>
    <source>
        <strain evidence="4">5675061</strain>
    </source>
</reference>
<dbReference type="Pfam" id="PF00144">
    <property type="entry name" value="Beta-lactamase"/>
    <property type="match status" value="1"/>
</dbReference>
<feature type="compositionally biased region" description="Basic and acidic residues" evidence="1">
    <location>
        <begin position="256"/>
        <end position="265"/>
    </location>
</feature>
<dbReference type="Proteomes" id="UP000746503">
    <property type="component" value="Unassembled WGS sequence"/>
</dbReference>
<dbReference type="SUPFAM" id="SSF56601">
    <property type="entry name" value="beta-lactamase/transpeptidase-like"/>
    <property type="match status" value="1"/>
</dbReference>
<dbReference type="InterPro" id="IPR050491">
    <property type="entry name" value="AmpC-like"/>
</dbReference>
<dbReference type="PANTHER" id="PTHR46825:SF7">
    <property type="entry name" value="D-ALANYL-D-ALANINE CARBOXYPEPTIDASE"/>
    <property type="match status" value="1"/>
</dbReference>